<dbReference type="AlphaFoldDB" id="A0A9W6PUE2"/>
<keyword evidence="1" id="KW-0732">Signal</keyword>
<reference evidence="3" key="1">
    <citation type="submission" date="2023-02" db="EMBL/GenBank/DDBJ databases">
        <title>Actinomadura rubrobrunea NBRC 14622.</title>
        <authorList>
            <person name="Ichikawa N."/>
            <person name="Sato H."/>
            <person name="Tonouchi N."/>
        </authorList>
    </citation>
    <scope>NUCLEOTIDE SEQUENCE</scope>
    <source>
        <strain evidence="3">NBRC 14622</strain>
    </source>
</reference>
<keyword evidence="4" id="KW-1185">Reference proteome</keyword>
<dbReference type="GO" id="GO:0016787">
    <property type="term" value="F:hydrolase activity"/>
    <property type="evidence" value="ECO:0007669"/>
    <property type="project" value="UniProtKB-KW"/>
</dbReference>
<comment type="caution">
    <text evidence="3">The sequence shown here is derived from an EMBL/GenBank/DDBJ whole genome shotgun (WGS) entry which is preliminary data.</text>
</comment>
<gene>
    <name evidence="3" type="ORF">Arub01_20310</name>
</gene>
<dbReference type="RefSeq" id="WP_083951795.1">
    <property type="nucleotide sequence ID" value="NZ_BSRZ01000003.1"/>
</dbReference>
<dbReference type="SUPFAM" id="SSF56601">
    <property type="entry name" value="beta-lactamase/transpeptidase-like"/>
    <property type="match status" value="1"/>
</dbReference>
<sequence length="434" mass="46644">MAARRFRRLGRLASAGAAALALLAALVPGPAQARTAPLAPSAAPAGLDAAKLRATLDATHAAGMPGLYSSVRDGDRTWKGASGVADVRTGRPVRPDMEHRVGSITKTFVAAAVLQQVERGRIRLDAPIGDYLPGDVSGERGRRITVRMLLNHTSGIADYIASAFPSLQEPSADSLDEYRLRKLKPRRLIEWGLEAPPTGDPGAQWSYSNTNYIVLGRLLEKVTGTKAETYITREVIRRAGLKHTYFPDGPALRGAHSRMYEALYGFIPTPRDYSFYDMSWAGTAGALVSTMDDLNAFYRALFTGKIIGPAALEEMRRTVPVRDADGNVVMSYGLGLYALDLPCGTFWGHDGAVWGAGTQVLSSEGGGRQVAFGFNLTKYQELNGEGRPIPHPIDNALAAHAVEALCGAQEPTATAQMAQRPVRVTPLQLQAPRP</sequence>
<proteinExistence type="predicted"/>
<dbReference type="Pfam" id="PF00144">
    <property type="entry name" value="Beta-lactamase"/>
    <property type="match status" value="1"/>
</dbReference>
<dbReference type="PANTHER" id="PTHR46825:SF7">
    <property type="entry name" value="D-ALANYL-D-ALANINE CARBOXYPEPTIDASE"/>
    <property type="match status" value="1"/>
</dbReference>
<dbReference type="PANTHER" id="PTHR46825">
    <property type="entry name" value="D-ALANYL-D-ALANINE-CARBOXYPEPTIDASE/ENDOPEPTIDASE AMPH"/>
    <property type="match status" value="1"/>
</dbReference>
<evidence type="ECO:0000259" key="2">
    <source>
        <dbReference type="Pfam" id="PF00144"/>
    </source>
</evidence>
<evidence type="ECO:0000256" key="1">
    <source>
        <dbReference type="SAM" id="SignalP"/>
    </source>
</evidence>
<evidence type="ECO:0000313" key="3">
    <source>
        <dbReference type="EMBL" id="GLW63787.1"/>
    </source>
</evidence>
<organism evidence="3 4">
    <name type="scientific">Actinomadura rubrobrunea</name>
    <dbReference type="NCBI Taxonomy" id="115335"/>
    <lineage>
        <taxon>Bacteria</taxon>
        <taxon>Bacillati</taxon>
        <taxon>Actinomycetota</taxon>
        <taxon>Actinomycetes</taxon>
        <taxon>Streptosporangiales</taxon>
        <taxon>Thermomonosporaceae</taxon>
        <taxon>Actinomadura</taxon>
    </lineage>
</organism>
<dbReference type="Proteomes" id="UP001165124">
    <property type="component" value="Unassembled WGS sequence"/>
</dbReference>
<dbReference type="InterPro" id="IPR050491">
    <property type="entry name" value="AmpC-like"/>
</dbReference>
<keyword evidence="3" id="KW-0378">Hydrolase</keyword>
<name>A0A9W6PUE2_9ACTN</name>
<protein>
    <submittedName>
        <fullName evidence="3">Hydrolase</fullName>
    </submittedName>
</protein>
<dbReference type="InterPro" id="IPR001466">
    <property type="entry name" value="Beta-lactam-related"/>
</dbReference>
<dbReference type="InterPro" id="IPR012338">
    <property type="entry name" value="Beta-lactam/transpept-like"/>
</dbReference>
<accession>A0A9W6PUE2</accession>
<feature type="chain" id="PRO_5040815818" evidence="1">
    <location>
        <begin position="34"/>
        <end position="434"/>
    </location>
</feature>
<evidence type="ECO:0000313" key="4">
    <source>
        <dbReference type="Proteomes" id="UP001165124"/>
    </source>
</evidence>
<dbReference type="EMBL" id="BSRZ01000003">
    <property type="protein sequence ID" value="GLW63787.1"/>
    <property type="molecule type" value="Genomic_DNA"/>
</dbReference>
<feature type="signal peptide" evidence="1">
    <location>
        <begin position="1"/>
        <end position="33"/>
    </location>
</feature>
<dbReference type="Gene3D" id="3.40.710.10">
    <property type="entry name" value="DD-peptidase/beta-lactamase superfamily"/>
    <property type="match status" value="1"/>
</dbReference>
<feature type="domain" description="Beta-lactamase-related" evidence="2">
    <location>
        <begin position="58"/>
        <end position="361"/>
    </location>
</feature>